<keyword evidence="3" id="KW-1185">Reference proteome</keyword>
<sequence length="297" mass="34436">MDQRIEQLEQCIIQLQFQILVHKIPIPNETIPEYLKIMEVPAFVKAKLKSIKFNPIYEAKDAVFKNATNIGINRVYQGFWQNEQQNGRGQVFDDQEKKFFYGYWQNGVFVQGLIITENFLFEGDAKDEQFLEGVLVFSDKRVFKGRFSQQALNDDNGEYLSQTEKYKGGFKNGMKHGKGKLENDIFTYEGAFVNDKICGQGVLIEKKNGWRQEGIFDDGKLNGKGVYIRSLGDYYEGDFKQGQRHGKGTLKRDGIIYQGNYIEGKLDGWAQMTQEKRIFKCFFEQGVEDLNKRQLVQ</sequence>
<dbReference type="Pfam" id="PF02493">
    <property type="entry name" value="MORN"/>
    <property type="match status" value="4"/>
</dbReference>
<evidence type="ECO:0000313" key="3">
    <source>
        <dbReference type="Proteomes" id="UP000683925"/>
    </source>
</evidence>
<evidence type="ECO:0000256" key="1">
    <source>
        <dbReference type="ARBA" id="ARBA00022737"/>
    </source>
</evidence>
<dbReference type="PANTHER" id="PTHR23084:SF263">
    <property type="entry name" value="MORN REPEAT-CONTAINING PROTEIN 1"/>
    <property type="match status" value="1"/>
</dbReference>
<gene>
    <name evidence="2" type="ORF">POCTA_138.1.T0410094</name>
</gene>
<dbReference type="PANTHER" id="PTHR23084">
    <property type="entry name" value="PHOSPHATIDYLINOSITOL-4-PHOSPHATE 5-KINASE RELATED"/>
    <property type="match status" value="1"/>
</dbReference>
<comment type="caution">
    <text evidence="2">The sequence shown here is derived from an EMBL/GenBank/DDBJ whole genome shotgun (WGS) entry which is preliminary data.</text>
</comment>
<dbReference type="InterPro" id="IPR003409">
    <property type="entry name" value="MORN"/>
</dbReference>
<dbReference type="SMART" id="SM00698">
    <property type="entry name" value="MORN"/>
    <property type="match status" value="4"/>
</dbReference>
<dbReference type="Proteomes" id="UP000683925">
    <property type="component" value="Unassembled WGS sequence"/>
</dbReference>
<dbReference type="EMBL" id="CAJJDP010000041">
    <property type="protein sequence ID" value="CAD8162137.1"/>
    <property type="molecule type" value="Genomic_DNA"/>
</dbReference>
<dbReference type="AlphaFoldDB" id="A0A8S1UDB7"/>
<proteinExistence type="predicted"/>
<organism evidence="2 3">
    <name type="scientific">Paramecium octaurelia</name>
    <dbReference type="NCBI Taxonomy" id="43137"/>
    <lineage>
        <taxon>Eukaryota</taxon>
        <taxon>Sar</taxon>
        <taxon>Alveolata</taxon>
        <taxon>Ciliophora</taxon>
        <taxon>Intramacronucleata</taxon>
        <taxon>Oligohymenophorea</taxon>
        <taxon>Peniculida</taxon>
        <taxon>Parameciidae</taxon>
        <taxon>Paramecium</taxon>
    </lineage>
</organism>
<evidence type="ECO:0000313" key="2">
    <source>
        <dbReference type="EMBL" id="CAD8162137.1"/>
    </source>
</evidence>
<dbReference type="OrthoDB" id="294529at2759"/>
<reference evidence="2" key="1">
    <citation type="submission" date="2021-01" db="EMBL/GenBank/DDBJ databases">
        <authorList>
            <consortium name="Genoscope - CEA"/>
            <person name="William W."/>
        </authorList>
    </citation>
    <scope>NUCLEOTIDE SEQUENCE</scope>
</reference>
<accession>A0A8S1UDB7</accession>
<evidence type="ECO:0008006" key="4">
    <source>
        <dbReference type="Google" id="ProtNLM"/>
    </source>
</evidence>
<protein>
    <recommendedName>
        <fullName evidence="4">MORN repeat protein</fullName>
    </recommendedName>
</protein>
<dbReference type="OMA" id="FYGYWQN"/>
<keyword evidence="1" id="KW-0677">Repeat</keyword>
<name>A0A8S1UDB7_PAROT</name>